<gene>
    <name evidence="2" type="ORF">JKF63_06419</name>
</gene>
<accession>A0A836YIR1</accession>
<feature type="compositionally biased region" description="Basic and acidic residues" evidence="1">
    <location>
        <begin position="299"/>
        <end position="313"/>
    </location>
</feature>
<organism evidence="2 3">
    <name type="scientific">Porcisia hertigi</name>
    <dbReference type="NCBI Taxonomy" id="2761500"/>
    <lineage>
        <taxon>Eukaryota</taxon>
        <taxon>Discoba</taxon>
        <taxon>Euglenozoa</taxon>
        <taxon>Kinetoplastea</taxon>
        <taxon>Metakinetoplastina</taxon>
        <taxon>Trypanosomatida</taxon>
        <taxon>Trypanosomatidae</taxon>
        <taxon>Leishmaniinae</taxon>
        <taxon>Porcisia</taxon>
    </lineage>
</organism>
<evidence type="ECO:0000313" key="2">
    <source>
        <dbReference type="EMBL" id="KAG5510918.1"/>
    </source>
</evidence>
<sequence length="942" mass="101196">MAERLSPLKVPALSRRGSLWKEGRGEGGCANIGAGEAPSGISRLGSNHHNTSARGASDSRNNVLLNDTSFLRHAPTATTLTRVGHSPGTRNMIYSTGDTTDPSSLPSFFHDSNVSRSTVLAASVALPSRPMFRYGKDSAAPASSSSSFSFSTLRRNRYTHTGGAASGRLAASPPSPSDWRRRRAVSCSPRQRYGRATTPPAIMTTAPFLWRNSSVPPAPASRRGSSASSLLWGWGDGSGGGAQRGDVTVAAGAATTASPSPCKPHTQKDMDPREKDSMRDSYANRGYVSHSMPPAVRTPRRDAAYEEVREERAAQSSRLPQRRPPLAPSSGATAPAPAAAAPPPSGSVDNVAHPLDPVELFDSHNADEHVSNICRIARYLKDYYAREAGEKERGVESLSPEDVVGLAQCFYIDLYRTVRQVRRAAGIDTSSFLAEDPTEDVIASFRPTPPPPPQREPRDTDVQHQQSITPPDAQHPLIQSSATTDTGPTYDTSNAQPAFTGDGTHPVQIVTARLPAFRNDDTAATDDKHSAQGHRRPPAASPVSHAAPRVTSTSLAYRESSPPSGSRANTTPVGTGALTSSGGANIQASHLSAQNTVTSPPHRPLPCFNGVGGAAPSLVTEEIHQPTHIQQQQQQQQISGMKQHHPFSDPNGLLAASAERSSLLPRHQRERDTDNRCVRNPSRRQVARFQSHGCHVGGVYGDDLESGTSSDHVDDEVGECDSRAEPSGGARRVTLAAPQGRSCRVVKRPLKELMPLLRSRSTPVLKYTSHRSRPHLRHFQILDCMDTCGGRDVFMPHLTWRAPDGVRQHDRLQHVKRSKLGAPLPTGLSLSQEEVPYKAALNLIYLDAVYVGIGHGIIGPYMTLFRGAEGDDKISSRGLTGNGGGGAVVVVDHKGRPVAHELCAVFVFASRPVAVSFLSEDDRQLWVGAMMGVVERNRTLKM</sequence>
<feature type="compositionally biased region" description="Low complexity" evidence="1">
    <location>
        <begin position="328"/>
        <end position="339"/>
    </location>
</feature>
<evidence type="ECO:0000313" key="3">
    <source>
        <dbReference type="Proteomes" id="UP000674318"/>
    </source>
</evidence>
<dbReference type="Proteomes" id="UP000674318">
    <property type="component" value="Unassembled WGS sequence"/>
</dbReference>
<feature type="compositionally biased region" description="Low complexity" evidence="1">
    <location>
        <begin position="541"/>
        <end position="550"/>
    </location>
</feature>
<feature type="region of interest" description="Disordered" evidence="1">
    <location>
        <begin position="160"/>
        <end position="197"/>
    </location>
</feature>
<comment type="caution">
    <text evidence="2">The sequence shown here is derived from an EMBL/GenBank/DDBJ whole genome shotgun (WGS) entry which is preliminary data.</text>
</comment>
<evidence type="ECO:0008006" key="4">
    <source>
        <dbReference type="Google" id="ProtNLM"/>
    </source>
</evidence>
<dbReference type="EMBL" id="JAFJZO010000007">
    <property type="protein sequence ID" value="KAG5510918.1"/>
    <property type="molecule type" value="Genomic_DNA"/>
</dbReference>
<dbReference type="RefSeq" id="XP_067759390.1">
    <property type="nucleotide sequence ID" value="XM_067902369.1"/>
</dbReference>
<feature type="region of interest" description="Disordered" evidence="1">
    <location>
        <begin position="517"/>
        <end position="583"/>
    </location>
</feature>
<keyword evidence="3" id="KW-1185">Reference proteome</keyword>
<feature type="region of interest" description="Disordered" evidence="1">
    <location>
        <begin position="438"/>
        <end position="505"/>
    </location>
</feature>
<feature type="region of interest" description="Disordered" evidence="1">
    <location>
        <begin position="39"/>
        <end position="60"/>
    </location>
</feature>
<reference evidence="2 3" key="1">
    <citation type="submission" date="2021-02" db="EMBL/GenBank/DDBJ databases">
        <title>Porcisia hertigi Genome sequencing and assembly.</title>
        <authorList>
            <person name="Almutairi H."/>
            <person name="Gatherer D."/>
        </authorList>
    </citation>
    <scope>NUCLEOTIDE SEQUENCE [LARGE SCALE GENOMIC DNA]</scope>
    <source>
        <strain evidence="2 3">C119</strain>
    </source>
</reference>
<evidence type="ECO:0000256" key="1">
    <source>
        <dbReference type="SAM" id="MobiDB-lite"/>
    </source>
</evidence>
<proteinExistence type="predicted"/>
<feature type="region of interest" description="Disordered" evidence="1">
    <location>
        <begin position="625"/>
        <end position="646"/>
    </location>
</feature>
<dbReference type="AlphaFoldDB" id="A0A836YIR1"/>
<feature type="region of interest" description="Disordered" evidence="1">
    <location>
        <begin position="252"/>
        <end position="353"/>
    </location>
</feature>
<dbReference type="OrthoDB" id="243206at2759"/>
<protein>
    <recommendedName>
        <fullName evidence="4">PH domain-containing protein</fullName>
    </recommendedName>
</protein>
<feature type="compositionally biased region" description="Polar residues" evidence="1">
    <location>
        <begin position="477"/>
        <end position="497"/>
    </location>
</feature>
<feature type="compositionally biased region" description="Basic and acidic residues" evidence="1">
    <location>
        <begin position="518"/>
        <end position="530"/>
    </location>
</feature>
<dbReference type="KEGG" id="phet:94292446"/>
<dbReference type="GeneID" id="94292446"/>
<feature type="compositionally biased region" description="Polar residues" evidence="1">
    <location>
        <begin position="44"/>
        <end position="60"/>
    </location>
</feature>
<feature type="compositionally biased region" description="Polar residues" evidence="1">
    <location>
        <begin position="551"/>
        <end position="583"/>
    </location>
</feature>
<name>A0A836YIR1_9TRYP</name>
<feature type="region of interest" description="Disordered" evidence="1">
    <location>
        <begin position="705"/>
        <end position="729"/>
    </location>
</feature>
<feature type="compositionally biased region" description="Basic and acidic residues" evidence="1">
    <location>
        <begin position="266"/>
        <end position="279"/>
    </location>
</feature>